<dbReference type="EMBL" id="CM042015">
    <property type="protein sequence ID" value="KAI3708531.1"/>
    <property type="molecule type" value="Genomic_DNA"/>
</dbReference>
<proteinExistence type="predicted"/>
<reference evidence="1 2" key="2">
    <citation type="journal article" date="2022" name="Mol. Ecol. Resour.">
        <title>The genomes of chicory, endive, great burdock and yacon provide insights into Asteraceae paleo-polyploidization history and plant inulin production.</title>
        <authorList>
            <person name="Fan W."/>
            <person name="Wang S."/>
            <person name="Wang H."/>
            <person name="Wang A."/>
            <person name="Jiang F."/>
            <person name="Liu H."/>
            <person name="Zhao H."/>
            <person name="Xu D."/>
            <person name="Zhang Y."/>
        </authorList>
    </citation>
    <scope>NUCLEOTIDE SEQUENCE [LARGE SCALE GENOMIC DNA]</scope>
    <source>
        <strain evidence="2">cv. Punajuju</strain>
        <tissue evidence="1">Leaves</tissue>
    </source>
</reference>
<reference evidence="2" key="1">
    <citation type="journal article" date="2022" name="Mol. Ecol. Resour.">
        <title>The genomes of chicory, endive, great burdock and yacon provide insights into Asteraceae palaeo-polyploidization history and plant inulin production.</title>
        <authorList>
            <person name="Fan W."/>
            <person name="Wang S."/>
            <person name="Wang H."/>
            <person name="Wang A."/>
            <person name="Jiang F."/>
            <person name="Liu H."/>
            <person name="Zhao H."/>
            <person name="Xu D."/>
            <person name="Zhang Y."/>
        </authorList>
    </citation>
    <scope>NUCLEOTIDE SEQUENCE [LARGE SCALE GENOMIC DNA]</scope>
    <source>
        <strain evidence="2">cv. Punajuju</strain>
    </source>
</reference>
<keyword evidence="2" id="KW-1185">Reference proteome</keyword>
<sequence length="177" mass="20694">MDCVYINFEEAFKDTKDKWSELCGVEESKPQTIPKTKDKWSELCGCETCERRAIKKQWPRKPVYDHDVKPVKEERLRNSGPTKISTNYEVENELRNAVVQRTYCKDDAKFPSVRTARVDVFDVKPMKEERLRNSGPTKISTNYEVENELGNAVVQRTYCKDDAKFPSVRTYCKGYVF</sequence>
<gene>
    <name evidence="1" type="ORF">L2E82_37737</name>
</gene>
<organism evidence="1 2">
    <name type="scientific">Cichorium intybus</name>
    <name type="common">Chicory</name>
    <dbReference type="NCBI Taxonomy" id="13427"/>
    <lineage>
        <taxon>Eukaryota</taxon>
        <taxon>Viridiplantae</taxon>
        <taxon>Streptophyta</taxon>
        <taxon>Embryophyta</taxon>
        <taxon>Tracheophyta</taxon>
        <taxon>Spermatophyta</taxon>
        <taxon>Magnoliopsida</taxon>
        <taxon>eudicotyledons</taxon>
        <taxon>Gunneridae</taxon>
        <taxon>Pentapetalae</taxon>
        <taxon>asterids</taxon>
        <taxon>campanulids</taxon>
        <taxon>Asterales</taxon>
        <taxon>Asteraceae</taxon>
        <taxon>Cichorioideae</taxon>
        <taxon>Cichorieae</taxon>
        <taxon>Cichoriinae</taxon>
        <taxon>Cichorium</taxon>
    </lineage>
</organism>
<evidence type="ECO:0000313" key="2">
    <source>
        <dbReference type="Proteomes" id="UP001055811"/>
    </source>
</evidence>
<dbReference type="Proteomes" id="UP001055811">
    <property type="component" value="Linkage Group LG07"/>
</dbReference>
<comment type="caution">
    <text evidence="1">The sequence shown here is derived from an EMBL/GenBank/DDBJ whole genome shotgun (WGS) entry which is preliminary data.</text>
</comment>
<name>A0ACB9AEY7_CICIN</name>
<evidence type="ECO:0000313" key="1">
    <source>
        <dbReference type="EMBL" id="KAI3708531.1"/>
    </source>
</evidence>
<protein>
    <submittedName>
        <fullName evidence="1">Uncharacterized protein</fullName>
    </submittedName>
</protein>
<accession>A0ACB9AEY7</accession>